<feature type="active site" description="Proton donor" evidence="4">
    <location>
        <position position="65"/>
    </location>
</feature>
<evidence type="ECO:0000313" key="9">
    <source>
        <dbReference type="Proteomes" id="UP000011173"/>
    </source>
</evidence>
<accession>L7WAY7</accession>
<dbReference type="PANTHER" id="PTHR11732">
    <property type="entry name" value="ALDO/KETO REDUCTASE"/>
    <property type="match status" value="1"/>
</dbReference>
<dbReference type="InterPro" id="IPR023210">
    <property type="entry name" value="NADP_OxRdtase_dom"/>
</dbReference>
<evidence type="ECO:0000256" key="6">
    <source>
        <dbReference type="PIRSR" id="PIRSR000097-3"/>
    </source>
</evidence>
<dbReference type="EMBL" id="CP001397">
    <property type="protein sequence ID" value="AGC77274.1"/>
    <property type="molecule type" value="Genomic_DNA"/>
</dbReference>
<gene>
    <name evidence="8" type="ordered locus">DDD_2147</name>
</gene>
<dbReference type="SUPFAM" id="SSF51430">
    <property type="entry name" value="NAD(P)-linked oxidoreductase"/>
    <property type="match status" value="1"/>
</dbReference>
<dbReference type="eggNOG" id="COG0656">
    <property type="taxonomic scope" value="Bacteria"/>
</dbReference>
<comment type="similarity">
    <text evidence="1">Belongs to the aldo/keto reductase family.</text>
</comment>
<name>L7WAY7_NONDD</name>
<dbReference type="PRINTS" id="PR00069">
    <property type="entry name" value="ALDKETRDTASE"/>
</dbReference>
<dbReference type="AlphaFoldDB" id="L7WAY7"/>
<feature type="domain" description="NADP-dependent oxidoreductase" evidence="7">
    <location>
        <begin position="32"/>
        <end position="307"/>
    </location>
</feature>
<evidence type="ECO:0000256" key="5">
    <source>
        <dbReference type="PIRSR" id="PIRSR000097-2"/>
    </source>
</evidence>
<dbReference type="HOGENOM" id="CLU_023205_0_0_10"/>
<feature type="site" description="Lowers pKa of active site Tyr" evidence="6">
    <location>
        <position position="94"/>
    </location>
</feature>
<dbReference type="KEGG" id="ndo:DDD_2147"/>
<dbReference type="FunFam" id="3.20.20.100:FF:000006">
    <property type="entry name" value="Aldo-keto reductase family 1 member A1"/>
    <property type="match status" value="1"/>
</dbReference>
<dbReference type="STRING" id="592029.DDD_2147"/>
<evidence type="ECO:0000256" key="3">
    <source>
        <dbReference type="ARBA" id="ARBA00023002"/>
    </source>
</evidence>
<dbReference type="InterPro" id="IPR020471">
    <property type="entry name" value="AKR"/>
</dbReference>
<dbReference type="Pfam" id="PF00248">
    <property type="entry name" value="Aldo_ket_red"/>
    <property type="match status" value="1"/>
</dbReference>
<evidence type="ECO:0000256" key="4">
    <source>
        <dbReference type="PIRSR" id="PIRSR000097-1"/>
    </source>
</evidence>
<evidence type="ECO:0000313" key="8">
    <source>
        <dbReference type="EMBL" id="AGC77274.1"/>
    </source>
</evidence>
<dbReference type="GO" id="GO:0008106">
    <property type="term" value="F:alcohol dehydrogenase (NADP+) activity"/>
    <property type="evidence" value="ECO:0007669"/>
    <property type="project" value="UniProtKB-EC"/>
</dbReference>
<dbReference type="PIRSF" id="PIRSF000097">
    <property type="entry name" value="AKR"/>
    <property type="match status" value="1"/>
</dbReference>
<dbReference type="EC" id="1.1.1.2" evidence="8"/>
<sequence>MDSAFAKANFIKNKTILMKTLEFRNGDKMDAIGLGTWKSKPGEVKKAIITALEAGYKHIDCAAIYGNEKEIGEAFNEVFSKGEIKREEVWITSKLWNNAHLKEDVAPALEKTLNDLQLDYLDLYLVHWPVAFKPDVQNPEKPEDYLSPKEAPIHETWSAMIDLQKSGKAKHIGVSNFSTKKLDDLLSKTDVTPEMNQVELHPLLQQNELFEYCSNKGIHMTGYSPLGSGDRSDGMKQDNEPNMLENETIKSIASKHNASPGQVLINWSAQRGTAVIPKSTNEGRIKENLAAAGVNFDKEDLKQLAEMDQHYRYVTGKFFEVPEKGYDNIYDE</sequence>
<keyword evidence="3 8" id="KW-0560">Oxidoreductase</keyword>
<dbReference type="PROSITE" id="PS00062">
    <property type="entry name" value="ALDOKETO_REDUCTASE_2"/>
    <property type="match status" value="1"/>
</dbReference>
<proteinExistence type="inferred from homology"/>
<evidence type="ECO:0000256" key="1">
    <source>
        <dbReference type="ARBA" id="ARBA00007905"/>
    </source>
</evidence>
<feature type="binding site" evidence="5">
    <location>
        <position position="127"/>
    </location>
    <ligand>
        <name>substrate</name>
    </ligand>
</feature>
<dbReference type="Proteomes" id="UP000011173">
    <property type="component" value="Chromosome"/>
</dbReference>
<dbReference type="InterPro" id="IPR036812">
    <property type="entry name" value="NAD(P)_OxRdtase_dom_sf"/>
</dbReference>
<organism evidence="8 9">
    <name type="scientific">Nonlabens dokdonensis (strain DSM 17205 / KCTC 12402 / DSW-6)</name>
    <name type="common">Donghaeana dokdonensis</name>
    <dbReference type="NCBI Taxonomy" id="592029"/>
    <lineage>
        <taxon>Bacteria</taxon>
        <taxon>Pseudomonadati</taxon>
        <taxon>Bacteroidota</taxon>
        <taxon>Flavobacteriia</taxon>
        <taxon>Flavobacteriales</taxon>
        <taxon>Flavobacteriaceae</taxon>
        <taxon>Nonlabens</taxon>
    </lineage>
</organism>
<dbReference type="PROSITE" id="PS00063">
    <property type="entry name" value="ALDOKETO_REDUCTASE_3"/>
    <property type="match status" value="1"/>
</dbReference>
<dbReference type="Gene3D" id="3.20.20.100">
    <property type="entry name" value="NADP-dependent oxidoreductase domain"/>
    <property type="match status" value="1"/>
</dbReference>
<evidence type="ECO:0000259" key="7">
    <source>
        <dbReference type="Pfam" id="PF00248"/>
    </source>
</evidence>
<protein>
    <submittedName>
        <fullName evidence="8">Aldehyde reductase</fullName>
        <ecNumber evidence="8">1.1.1.2</ecNumber>
    </submittedName>
</protein>
<keyword evidence="2" id="KW-0521">NADP</keyword>
<reference evidence="8 9" key="1">
    <citation type="journal article" date="2013" name="Genome Biol. Evol.">
        <title>Genomic makeup of the marine flavobacterium Nonlabens (Donghaeana) dokdonensis DSW-6 and identification of a novel class of rhodopsins.</title>
        <authorList>
            <person name="Kwon S.K."/>
            <person name="Kim B.K."/>
            <person name="Song J.Y."/>
            <person name="Kwak M.J."/>
            <person name="Lee C.H."/>
            <person name="Yoon J.H."/>
            <person name="Oh T.K."/>
            <person name="Kim J.F."/>
        </authorList>
    </citation>
    <scope>NUCLEOTIDE SEQUENCE [LARGE SCALE GENOMIC DNA]</scope>
    <source>
        <strain evidence="9">DSM 17205 / KCTC 12402 / DSW-6</strain>
    </source>
</reference>
<dbReference type="PATRIC" id="fig|592029.3.peg.2125"/>
<evidence type="ECO:0000256" key="2">
    <source>
        <dbReference type="ARBA" id="ARBA00022857"/>
    </source>
</evidence>
<dbReference type="InterPro" id="IPR018170">
    <property type="entry name" value="Aldo/ket_reductase_CS"/>
</dbReference>